<feature type="region of interest" description="Disordered" evidence="1">
    <location>
        <begin position="293"/>
        <end position="316"/>
    </location>
</feature>
<proteinExistence type="predicted"/>
<feature type="compositionally biased region" description="Polar residues" evidence="1">
    <location>
        <begin position="1"/>
        <end position="12"/>
    </location>
</feature>
<keyword evidence="3" id="KW-1185">Reference proteome</keyword>
<dbReference type="Proteomes" id="UP000683000">
    <property type="component" value="Unassembled WGS sequence"/>
</dbReference>
<protein>
    <submittedName>
        <fullName evidence="2">Uncharacterized protein</fullName>
    </submittedName>
</protein>
<evidence type="ECO:0000256" key="1">
    <source>
        <dbReference type="SAM" id="MobiDB-lite"/>
    </source>
</evidence>
<gene>
    <name evidence="2" type="ORF">JVT61DRAFT_4372</name>
</gene>
<accession>A0A8I3A8W2</accession>
<comment type="caution">
    <text evidence="2">The sequence shown here is derived from an EMBL/GenBank/DDBJ whole genome shotgun (WGS) entry which is preliminary data.</text>
</comment>
<feature type="region of interest" description="Disordered" evidence="1">
    <location>
        <begin position="359"/>
        <end position="385"/>
    </location>
</feature>
<feature type="region of interest" description="Disordered" evidence="1">
    <location>
        <begin position="1"/>
        <end position="41"/>
    </location>
</feature>
<evidence type="ECO:0000313" key="3">
    <source>
        <dbReference type="Proteomes" id="UP000683000"/>
    </source>
</evidence>
<name>A0A8I3A8W2_9AGAM</name>
<organism evidence="2 3">
    <name type="scientific">Boletus reticuloceps</name>
    <dbReference type="NCBI Taxonomy" id="495285"/>
    <lineage>
        <taxon>Eukaryota</taxon>
        <taxon>Fungi</taxon>
        <taxon>Dikarya</taxon>
        <taxon>Basidiomycota</taxon>
        <taxon>Agaricomycotina</taxon>
        <taxon>Agaricomycetes</taxon>
        <taxon>Agaricomycetidae</taxon>
        <taxon>Boletales</taxon>
        <taxon>Boletineae</taxon>
        <taxon>Boletaceae</taxon>
        <taxon>Boletoideae</taxon>
        <taxon>Boletus</taxon>
    </lineage>
</organism>
<sequence length="478" mass="51841">MSSVSSDSSLNHTRIRRKPAPSLEVETRYPTPDPDDPFAPLSVLRSRTASTLSNAAAPLSFRGESTSHLPSLPYTGGRYPPDIYQTCLDLDPLPPGATPTPSDRNLDFVTTSFPRSSSLDIVDSPTTVGCQPDESIWLPRDYAPQYSRPVPIQRRRSRSAVSRKEARLTVPIPPKNSPYGHSKLQSYVLANVLSSTPAFTAEPLSISPTSSIGQSSESVHSFFSRVQSDTSCPAPSSPLRLASFSADDHVAALSKAKKFARLLPKKIGSRLSLTHQSTDNLALSQTNASYTSFHHLPTERPSSKPNHVSEENTFHARRKSTTLFPAEMATRLHTIDVSNPIRDSTTGYVYEPLTDAELGLTGGHGVSPPPSQDSHASYSPPTATASTHLRSLTALDGRSLGPAGGSQHTYEIARPSTAQTSPSFDEHALPTPRQLADAASCFVIAENGLRIPFGDLFRDQKTIVLFIRHFWLGFLSSC</sequence>
<dbReference type="OrthoDB" id="2669564at2759"/>
<evidence type="ECO:0000313" key="2">
    <source>
        <dbReference type="EMBL" id="KAG6374343.1"/>
    </source>
</evidence>
<feature type="compositionally biased region" description="Polar residues" evidence="1">
    <location>
        <begin position="372"/>
        <end position="385"/>
    </location>
</feature>
<feature type="compositionally biased region" description="Basic and acidic residues" evidence="1">
    <location>
        <begin position="296"/>
        <end position="314"/>
    </location>
</feature>
<reference evidence="2" key="1">
    <citation type="submission" date="2021-03" db="EMBL/GenBank/DDBJ databases">
        <title>Evolutionary innovations through gain and loss of genes in the ectomycorrhizal Boletales.</title>
        <authorList>
            <person name="Wu G."/>
            <person name="Miyauchi S."/>
            <person name="Morin E."/>
            <person name="Yang Z.-L."/>
            <person name="Xu J."/>
            <person name="Martin F.M."/>
        </authorList>
    </citation>
    <scope>NUCLEOTIDE SEQUENCE</scope>
    <source>
        <strain evidence="2">BR01</strain>
    </source>
</reference>
<dbReference type="AlphaFoldDB" id="A0A8I3A8W2"/>
<dbReference type="EMBL" id="JAGFBS010000018">
    <property type="protein sequence ID" value="KAG6374343.1"/>
    <property type="molecule type" value="Genomic_DNA"/>
</dbReference>
<feature type="region of interest" description="Disordered" evidence="1">
    <location>
        <begin position="151"/>
        <end position="176"/>
    </location>
</feature>